<dbReference type="Proteomes" id="UP000830326">
    <property type="component" value="Chromosome"/>
</dbReference>
<evidence type="ECO:0000313" key="1">
    <source>
        <dbReference type="EMBL" id="UOR12508.1"/>
    </source>
</evidence>
<keyword evidence="2" id="KW-1185">Reference proteome</keyword>
<name>A0ABY4HDL7_9BACI</name>
<sequence length="47" mass="5216">MVILFILLVVAIYTSLMVWVLAKLGLTSAKSVVDVLKLQTKKDVLQN</sequence>
<evidence type="ECO:0000313" key="2">
    <source>
        <dbReference type="Proteomes" id="UP000830326"/>
    </source>
</evidence>
<gene>
    <name evidence="1" type="ORF">MUO15_03040</name>
</gene>
<reference evidence="1" key="1">
    <citation type="submission" date="2022-04" db="EMBL/GenBank/DDBJ databases">
        <title>Halobacillus sp. isolated from saltern.</title>
        <authorList>
            <person name="Won M."/>
            <person name="Lee C.-M."/>
            <person name="Woen H.-Y."/>
            <person name="Kwon S.-W."/>
        </authorList>
    </citation>
    <scope>NUCLEOTIDE SEQUENCE</scope>
    <source>
        <strain evidence="1">SSHM10-5</strain>
    </source>
</reference>
<protein>
    <submittedName>
        <fullName evidence="1">Uncharacterized protein</fullName>
    </submittedName>
</protein>
<dbReference type="EMBL" id="CP095075">
    <property type="protein sequence ID" value="UOR12508.1"/>
    <property type="molecule type" value="Genomic_DNA"/>
</dbReference>
<proteinExistence type="predicted"/>
<accession>A0ABY4HDL7</accession>
<organism evidence="1 2">
    <name type="scientific">Halobacillus amylolyticus</name>
    <dbReference type="NCBI Taxonomy" id="2932259"/>
    <lineage>
        <taxon>Bacteria</taxon>
        <taxon>Bacillati</taxon>
        <taxon>Bacillota</taxon>
        <taxon>Bacilli</taxon>
        <taxon>Bacillales</taxon>
        <taxon>Bacillaceae</taxon>
        <taxon>Halobacillus</taxon>
    </lineage>
</organism>
<dbReference type="RefSeq" id="WP_245033307.1">
    <property type="nucleotide sequence ID" value="NZ_CP095075.1"/>
</dbReference>